<evidence type="ECO:0000313" key="2">
    <source>
        <dbReference type="Proteomes" id="UP000829992"/>
    </source>
</evidence>
<dbReference type="RefSeq" id="WP_249589647.1">
    <property type="nucleotide sequence ID" value="NZ_BAAAQL010000026.1"/>
</dbReference>
<accession>A0ABY4PWN0</accession>
<dbReference type="EMBL" id="CP097289">
    <property type="protein sequence ID" value="UQT58275.1"/>
    <property type="molecule type" value="Genomic_DNA"/>
</dbReference>
<gene>
    <name evidence="1" type="ORF">M4V62_26105</name>
</gene>
<name>A0ABY4PWN0_9ACTN</name>
<dbReference type="Pfam" id="PF09957">
    <property type="entry name" value="VapB_antitoxin"/>
    <property type="match status" value="1"/>
</dbReference>
<dbReference type="Proteomes" id="UP000829992">
    <property type="component" value="Chromosome"/>
</dbReference>
<dbReference type="InterPro" id="IPR019239">
    <property type="entry name" value="VapB_antitoxin"/>
</dbReference>
<organism evidence="1 2">
    <name type="scientific">Streptomyces durmitorensis</name>
    <dbReference type="NCBI Taxonomy" id="319947"/>
    <lineage>
        <taxon>Bacteria</taxon>
        <taxon>Bacillati</taxon>
        <taxon>Actinomycetota</taxon>
        <taxon>Actinomycetes</taxon>
        <taxon>Kitasatosporales</taxon>
        <taxon>Streptomycetaceae</taxon>
        <taxon>Streptomyces</taxon>
    </lineage>
</organism>
<proteinExistence type="predicted"/>
<evidence type="ECO:0000313" key="1">
    <source>
        <dbReference type="EMBL" id="UQT58275.1"/>
    </source>
</evidence>
<reference evidence="1 2" key="1">
    <citation type="submission" date="2022-05" db="EMBL/GenBank/DDBJ databases">
        <authorList>
            <person name="Zhou X."/>
            <person name="Li K."/>
            <person name="Man Y."/>
        </authorList>
    </citation>
    <scope>NUCLEOTIDE SEQUENCE [LARGE SCALE GENOMIC DNA]</scope>
    <source>
        <strain evidence="1 2">MS405</strain>
    </source>
</reference>
<keyword evidence="2" id="KW-1185">Reference proteome</keyword>
<protein>
    <submittedName>
        <fullName evidence="1">Type II toxin-antitoxin system VapB family antitoxin</fullName>
    </submittedName>
</protein>
<sequence>MTQMLIDIDDEALAEAQKILGTATKKDTVNQALADVRQRSVRAQARRELARLVASGAIDLDALNEKHGCDSYEDLHKPTGEDQTPAA</sequence>